<dbReference type="InterPro" id="IPR001296">
    <property type="entry name" value="Glyco_trans_1"/>
</dbReference>
<protein>
    <submittedName>
        <fullName evidence="4">Glycosyltransferase family 1 protein</fullName>
    </submittedName>
</protein>
<accession>A0ABT3RVR0</accession>
<sequence>MRIAIEAQRLFRPRKHGMEVVTLELIRAMQDLEPSDEIRIFIKDDKDDNCLYNKNNVTVTKTKSYPYPIWEQYLLPSKVKTFDPDILHCTSNTGPLFPGVKTILTLHDIIYLESLNFKGTTYQNFGNIYRRLVVPRVVANAKKIITVSEFEKEKIVKRLNIPDEKISVVYNAKSKNFKPIEDQVKLDEFKTRHVLPDDFILFLGNTAPKKNTPAMIKAYCDYLEKSGDSPLKMVVLDLDENVLKSILEKTGFSKYRYHFILPGYIGADEMPLIYNLAKIYVYPSLRESFGLPIIEAMACNTPVITSNTSSMPEVAGKAARLIDPYKPETITDALLDLAKNKEKREELKSLGLKRSSFFSWENAASQMLTHYHELIN</sequence>
<evidence type="ECO:0000259" key="3">
    <source>
        <dbReference type="Pfam" id="PF13439"/>
    </source>
</evidence>
<dbReference type="Pfam" id="PF00534">
    <property type="entry name" value="Glycos_transf_1"/>
    <property type="match status" value="1"/>
</dbReference>
<feature type="domain" description="Glycosyltransferase subfamily 4-like N-terminal" evidence="3">
    <location>
        <begin position="17"/>
        <end position="171"/>
    </location>
</feature>
<dbReference type="InterPro" id="IPR028098">
    <property type="entry name" value="Glyco_trans_4-like_N"/>
</dbReference>
<feature type="domain" description="Glycosyl transferase family 1" evidence="2">
    <location>
        <begin position="188"/>
        <end position="349"/>
    </location>
</feature>
<proteinExistence type="predicted"/>
<dbReference type="Gene3D" id="3.40.50.2000">
    <property type="entry name" value="Glycogen Phosphorylase B"/>
    <property type="match status" value="2"/>
</dbReference>
<dbReference type="EMBL" id="JAPFQN010000012">
    <property type="protein sequence ID" value="MCX2745862.1"/>
    <property type="molecule type" value="Genomic_DNA"/>
</dbReference>
<dbReference type="CDD" id="cd03809">
    <property type="entry name" value="GT4_MtfB-like"/>
    <property type="match status" value="1"/>
</dbReference>
<dbReference type="RefSeq" id="WP_266058464.1">
    <property type="nucleotide sequence ID" value="NZ_JAPFQN010000012.1"/>
</dbReference>
<evidence type="ECO:0000259" key="2">
    <source>
        <dbReference type="Pfam" id="PF00534"/>
    </source>
</evidence>
<organism evidence="4 5">
    <name type="scientific">Mangrovivirga halotolerans</name>
    <dbReference type="NCBI Taxonomy" id="2993936"/>
    <lineage>
        <taxon>Bacteria</taxon>
        <taxon>Pseudomonadati</taxon>
        <taxon>Bacteroidota</taxon>
        <taxon>Cytophagia</taxon>
        <taxon>Cytophagales</taxon>
        <taxon>Mangrovivirgaceae</taxon>
        <taxon>Mangrovivirga</taxon>
    </lineage>
</organism>
<keyword evidence="1" id="KW-0808">Transferase</keyword>
<evidence type="ECO:0000313" key="5">
    <source>
        <dbReference type="Proteomes" id="UP001209885"/>
    </source>
</evidence>
<keyword evidence="5" id="KW-1185">Reference proteome</keyword>
<evidence type="ECO:0000256" key="1">
    <source>
        <dbReference type="ARBA" id="ARBA00022679"/>
    </source>
</evidence>
<gene>
    <name evidence="4" type="ORF">OO013_18415</name>
</gene>
<dbReference type="Pfam" id="PF13439">
    <property type="entry name" value="Glyco_transf_4"/>
    <property type="match status" value="1"/>
</dbReference>
<dbReference type="Proteomes" id="UP001209885">
    <property type="component" value="Unassembled WGS sequence"/>
</dbReference>
<name>A0ABT3RVR0_9BACT</name>
<dbReference type="PANTHER" id="PTHR46401">
    <property type="entry name" value="GLYCOSYLTRANSFERASE WBBK-RELATED"/>
    <property type="match status" value="1"/>
</dbReference>
<reference evidence="4 5" key="1">
    <citation type="submission" date="2022-11" db="EMBL/GenBank/DDBJ databases">
        <title>The characterization of three novel Bacteroidetes species and genomic analysis of their roles in tidal elemental geochemical cycles.</title>
        <authorList>
            <person name="Ma K."/>
        </authorList>
    </citation>
    <scope>NUCLEOTIDE SEQUENCE [LARGE SCALE GENOMIC DNA]</scope>
    <source>
        <strain evidence="4 5">M17</strain>
    </source>
</reference>
<dbReference type="SUPFAM" id="SSF53756">
    <property type="entry name" value="UDP-Glycosyltransferase/glycogen phosphorylase"/>
    <property type="match status" value="1"/>
</dbReference>
<dbReference type="PANTHER" id="PTHR46401:SF2">
    <property type="entry name" value="GLYCOSYLTRANSFERASE WBBK-RELATED"/>
    <property type="match status" value="1"/>
</dbReference>
<evidence type="ECO:0000313" key="4">
    <source>
        <dbReference type="EMBL" id="MCX2745862.1"/>
    </source>
</evidence>
<comment type="caution">
    <text evidence="4">The sequence shown here is derived from an EMBL/GenBank/DDBJ whole genome shotgun (WGS) entry which is preliminary data.</text>
</comment>